<protein>
    <recommendedName>
        <fullName evidence="4">MARVEL domain-containing protein</fullName>
    </recommendedName>
</protein>
<dbReference type="EMBL" id="JAULSU010000006">
    <property type="protein sequence ID" value="KAK0613697.1"/>
    <property type="molecule type" value="Genomic_DNA"/>
</dbReference>
<gene>
    <name evidence="2" type="ORF">B0T14DRAFT_283665</name>
</gene>
<feature type="transmembrane region" description="Helical" evidence="1">
    <location>
        <begin position="80"/>
        <end position="104"/>
    </location>
</feature>
<keyword evidence="3" id="KW-1185">Reference proteome</keyword>
<keyword evidence="1" id="KW-1133">Transmembrane helix</keyword>
<evidence type="ECO:0000313" key="2">
    <source>
        <dbReference type="EMBL" id="KAK0613697.1"/>
    </source>
</evidence>
<evidence type="ECO:0000256" key="1">
    <source>
        <dbReference type="SAM" id="Phobius"/>
    </source>
</evidence>
<comment type="caution">
    <text evidence="2">The sequence shown here is derived from an EMBL/GenBank/DDBJ whole genome shotgun (WGS) entry which is preliminary data.</text>
</comment>
<sequence length="167" mass="17922">MARNRDSSSFWFQALMRVVAVALLFVCLGFLIHCQTQFPESYGVGYAIAAILLAFNLGLLIRFGLIALGKAPVPRHGEVAWIAFSDLIGVVAAILGGVLLVYLYGKVVHECPRTGRGPEHDQKLCEEMGYDPAGGARLIASGMLYAVGGVMGLATVEDCARCCSSRR</sequence>
<name>A0AA39WE35_9PEZI</name>
<evidence type="ECO:0000313" key="3">
    <source>
        <dbReference type="Proteomes" id="UP001175000"/>
    </source>
</evidence>
<dbReference type="AlphaFoldDB" id="A0AA39WE35"/>
<feature type="transmembrane region" description="Helical" evidence="1">
    <location>
        <begin position="44"/>
        <end position="68"/>
    </location>
</feature>
<organism evidence="2 3">
    <name type="scientific">Immersiella caudata</name>
    <dbReference type="NCBI Taxonomy" id="314043"/>
    <lineage>
        <taxon>Eukaryota</taxon>
        <taxon>Fungi</taxon>
        <taxon>Dikarya</taxon>
        <taxon>Ascomycota</taxon>
        <taxon>Pezizomycotina</taxon>
        <taxon>Sordariomycetes</taxon>
        <taxon>Sordariomycetidae</taxon>
        <taxon>Sordariales</taxon>
        <taxon>Lasiosphaeriaceae</taxon>
        <taxon>Immersiella</taxon>
    </lineage>
</organism>
<keyword evidence="1" id="KW-0812">Transmembrane</keyword>
<keyword evidence="1" id="KW-0472">Membrane</keyword>
<proteinExistence type="predicted"/>
<accession>A0AA39WE35</accession>
<evidence type="ECO:0008006" key="4">
    <source>
        <dbReference type="Google" id="ProtNLM"/>
    </source>
</evidence>
<dbReference type="Proteomes" id="UP001175000">
    <property type="component" value="Unassembled WGS sequence"/>
</dbReference>
<reference evidence="2" key="1">
    <citation type="submission" date="2023-06" db="EMBL/GenBank/DDBJ databases">
        <title>Genome-scale phylogeny and comparative genomics of the fungal order Sordariales.</title>
        <authorList>
            <consortium name="Lawrence Berkeley National Laboratory"/>
            <person name="Hensen N."/>
            <person name="Bonometti L."/>
            <person name="Westerberg I."/>
            <person name="Brannstrom I.O."/>
            <person name="Guillou S."/>
            <person name="Cros-Aarteil S."/>
            <person name="Calhoun S."/>
            <person name="Haridas S."/>
            <person name="Kuo A."/>
            <person name="Mondo S."/>
            <person name="Pangilinan J."/>
            <person name="Riley R."/>
            <person name="Labutti K."/>
            <person name="Andreopoulos B."/>
            <person name="Lipzen A."/>
            <person name="Chen C."/>
            <person name="Yanf M."/>
            <person name="Daum C."/>
            <person name="Ng V."/>
            <person name="Clum A."/>
            <person name="Steindorff A."/>
            <person name="Ohm R."/>
            <person name="Martin F."/>
            <person name="Silar P."/>
            <person name="Natvig D."/>
            <person name="Lalanne C."/>
            <person name="Gautier V."/>
            <person name="Ament-Velasquez S.L."/>
            <person name="Kruys A."/>
            <person name="Hutchinson M.I."/>
            <person name="Powell A.J."/>
            <person name="Barry K."/>
            <person name="Miller A.N."/>
            <person name="Grigoriev I.V."/>
            <person name="Debuchy R."/>
            <person name="Gladieux P."/>
            <person name="Thoren M.H."/>
            <person name="Johannesson H."/>
        </authorList>
    </citation>
    <scope>NUCLEOTIDE SEQUENCE</scope>
    <source>
        <strain evidence="2">CBS 606.72</strain>
    </source>
</reference>